<dbReference type="Pfam" id="PF25601">
    <property type="entry name" value="AAA_lid_14"/>
    <property type="match status" value="1"/>
</dbReference>
<dbReference type="PROSITE" id="PS50045">
    <property type="entry name" value="SIGMA54_INTERACT_4"/>
    <property type="match status" value="1"/>
</dbReference>
<evidence type="ECO:0000313" key="9">
    <source>
        <dbReference type="EMBL" id="GAA0876908.1"/>
    </source>
</evidence>
<keyword evidence="10" id="KW-1185">Reference proteome</keyword>
<dbReference type="Gene3D" id="3.40.50.2300">
    <property type="match status" value="1"/>
</dbReference>
<evidence type="ECO:0000256" key="2">
    <source>
        <dbReference type="ARBA" id="ARBA00022840"/>
    </source>
</evidence>
<dbReference type="InterPro" id="IPR003593">
    <property type="entry name" value="AAA+_ATPase"/>
</dbReference>
<dbReference type="InterPro" id="IPR025944">
    <property type="entry name" value="Sigma_54_int_dom_CS"/>
</dbReference>
<keyword evidence="5" id="KW-0804">Transcription</keyword>
<dbReference type="PRINTS" id="PR01590">
    <property type="entry name" value="HTHFIS"/>
</dbReference>
<dbReference type="Gene3D" id="1.10.10.60">
    <property type="entry name" value="Homeodomain-like"/>
    <property type="match status" value="1"/>
</dbReference>
<dbReference type="PROSITE" id="PS00676">
    <property type="entry name" value="SIGMA54_INTERACT_2"/>
    <property type="match status" value="1"/>
</dbReference>
<dbReference type="InterPro" id="IPR025943">
    <property type="entry name" value="Sigma_54_int_dom_ATP-bd_2"/>
</dbReference>
<dbReference type="Pfam" id="PF00072">
    <property type="entry name" value="Response_reg"/>
    <property type="match status" value="1"/>
</dbReference>
<evidence type="ECO:0000313" key="10">
    <source>
        <dbReference type="Proteomes" id="UP001501126"/>
    </source>
</evidence>
<feature type="domain" description="Response regulatory" evidence="8">
    <location>
        <begin position="3"/>
        <end position="117"/>
    </location>
</feature>
<evidence type="ECO:0000259" key="7">
    <source>
        <dbReference type="PROSITE" id="PS50045"/>
    </source>
</evidence>
<keyword evidence="2" id="KW-0067">ATP-binding</keyword>
<dbReference type="PROSITE" id="PS00688">
    <property type="entry name" value="SIGMA54_INTERACT_3"/>
    <property type="match status" value="1"/>
</dbReference>
<dbReference type="SMART" id="SM00382">
    <property type="entry name" value="AAA"/>
    <property type="match status" value="1"/>
</dbReference>
<dbReference type="InterPro" id="IPR009057">
    <property type="entry name" value="Homeodomain-like_sf"/>
</dbReference>
<dbReference type="RefSeq" id="WP_343790707.1">
    <property type="nucleotide sequence ID" value="NZ_BAAAFH010000022.1"/>
</dbReference>
<sequence>MKQILLIEDDVTFSTIISSFLKKKGFEVKAVSGIQKGLEELKNERFDLLLLDYRLPDGNGLELIREMGGEIPFTPTIIITGFNDVRTAVKSIQSGAFEYIIKPVNPDELMMVIQAALRKKIEVRKPEPSVSQSIIQGESKVSKKLYEHVKLVAPTELSVMIIGESGTGKEHIARSIHDQSNRAGQPFVAVDCGVLSKDLAGSELFGHVKGAFTGALTDKKGLMEEANGGTLFLDEIGNLSYDVQVKLLRVIQERIIQPLGSSKTIPVDIRLITATNENLMQKVEEGDFREDIYHRINGFKIQMPPLRERGTDLDLFIAHFIQMANSELNREVQLVSPEALATLKRYDWPGNLRELKNVINRMVLLSTSTLIGPELIPDEMLFALRQQEQETDLKQTQESTEREMIIQVLEQTRYNKSKAARLLNIDRKTLYNKMEKYEIDG</sequence>
<dbReference type="SUPFAM" id="SSF52540">
    <property type="entry name" value="P-loop containing nucleoside triphosphate hydrolases"/>
    <property type="match status" value="1"/>
</dbReference>
<dbReference type="CDD" id="cd00156">
    <property type="entry name" value="REC"/>
    <property type="match status" value="1"/>
</dbReference>
<dbReference type="Pfam" id="PF02954">
    <property type="entry name" value="HTH_8"/>
    <property type="match status" value="1"/>
</dbReference>
<keyword evidence="6" id="KW-0597">Phosphoprotein</keyword>
<accession>A0ABN1MU94</accession>
<keyword evidence="3" id="KW-0805">Transcription regulation</keyword>
<dbReference type="CDD" id="cd00009">
    <property type="entry name" value="AAA"/>
    <property type="match status" value="1"/>
</dbReference>
<proteinExistence type="predicted"/>
<protein>
    <submittedName>
        <fullName evidence="9">Sigma-54 dependent transcriptional regulator</fullName>
    </submittedName>
</protein>
<reference evidence="9 10" key="1">
    <citation type="journal article" date="2019" name="Int. J. Syst. Evol. Microbiol.">
        <title>The Global Catalogue of Microorganisms (GCM) 10K type strain sequencing project: providing services to taxonomists for standard genome sequencing and annotation.</title>
        <authorList>
            <consortium name="The Broad Institute Genomics Platform"/>
            <consortium name="The Broad Institute Genome Sequencing Center for Infectious Disease"/>
            <person name="Wu L."/>
            <person name="Ma J."/>
        </authorList>
    </citation>
    <scope>NUCLEOTIDE SEQUENCE [LARGE SCALE GENOMIC DNA]</scope>
    <source>
        <strain evidence="9 10">JCM 16083</strain>
    </source>
</reference>
<dbReference type="SMART" id="SM00448">
    <property type="entry name" value="REC"/>
    <property type="match status" value="1"/>
</dbReference>
<keyword evidence="4" id="KW-0238">DNA-binding</keyword>
<feature type="modified residue" description="4-aspartylphosphate" evidence="6">
    <location>
        <position position="52"/>
    </location>
</feature>
<dbReference type="PANTHER" id="PTHR32071:SF81">
    <property type="entry name" value="PROPIONATE CATABOLISM OPERON REGULATORY PROTEIN"/>
    <property type="match status" value="1"/>
</dbReference>
<dbReference type="Gene3D" id="3.40.50.300">
    <property type="entry name" value="P-loop containing nucleotide triphosphate hydrolases"/>
    <property type="match status" value="1"/>
</dbReference>
<dbReference type="PANTHER" id="PTHR32071">
    <property type="entry name" value="TRANSCRIPTIONAL REGULATORY PROTEIN"/>
    <property type="match status" value="1"/>
</dbReference>
<organism evidence="9 10">
    <name type="scientific">Wandonia haliotis</name>
    <dbReference type="NCBI Taxonomy" id="574963"/>
    <lineage>
        <taxon>Bacteria</taxon>
        <taxon>Pseudomonadati</taxon>
        <taxon>Bacteroidota</taxon>
        <taxon>Flavobacteriia</taxon>
        <taxon>Flavobacteriales</taxon>
        <taxon>Crocinitomicaceae</taxon>
        <taxon>Wandonia</taxon>
    </lineage>
</organism>
<evidence type="ECO:0000259" key="8">
    <source>
        <dbReference type="PROSITE" id="PS50110"/>
    </source>
</evidence>
<evidence type="ECO:0000256" key="3">
    <source>
        <dbReference type="ARBA" id="ARBA00023015"/>
    </source>
</evidence>
<evidence type="ECO:0000256" key="1">
    <source>
        <dbReference type="ARBA" id="ARBA00022741"/>
    </source>
</evidence>
<dbReference type="PROSITE" id="PS50110">
    <property type="entry name" value="RESPONSE_REGULATORY"/>
    <property type="match status" value="1"/>
</dbReference>
<evidence type="ECO:0000256" key="5">
    <source>
        <dbReference type="ARBA" id="ARBA00023163"/>
    </source>
</evidence>
<dbReference type="SUPFAM" id="SSF46689">
    <property type="entry name" value="Homeodomain-like"/>
    <property type="match status" value="1"/>
</dbReference>
<dbReference type="InterPro" id="IPR025662">
    <property type="entry name" value="Sigma_54_int_dom_ATP-bd_1"/>
</dbReference>
<evidence type="ECO:0000256" key="4">
    <source>
        <dbReference type="ARBA" id="ARBA00023125"/>
    </source>
</evidence>
<dbReference type="EMBL" id="BAAAFH010000022">
    <property type="protein sequence ID" value="GAA0876908.1"/>
    <property type="molecule type" value="Genomic_DNA"/>
</dbReference>
<keyword evidence="1" id="KW-0547">Nucleotide-binding</keyword>
<dbReference type="PROSITE" id="PS00675">
    <property type="entry name" value="SIGMA54_INTERACT_1"/>
    <property type="match status" value="1"/>
</dbReference>
<dbReference type="InterPro" id="IPR058031">
    <property type="entry name" value="AAA_lid_NorR"/>
</dbReference>
<name>A0ABN1MU94_9FLAO</name>
<gene>
    <name evidence="9" type="ORF">GCM10009118_33180</name>
</gene>
<dbReference type="InterPro" id="IPR002197">
    <property type="entry name" value="HTH_Fis"/>
</dbReference>
<dbReference type="Gene3D" id="1.10.8.60">
    <property type="match status" value="1"/>
</dbReference>
<dbReference type="InterPro" id="IPR002078">
    <property type="entry name" value="Sigma_54_int"/>
</dbReference>
<dbReference type="Pfam" id="PF00158">
    <property type="entry name" value="Sigma54_activat"/>
    <property type="match status" value="1"/>
</dbReference>
<dbReference type="Proteomes" id="UP001501126">
    <property type="component" value="Unassembled WGS sequence"/>
</dbReference>
<dbReference type="SUPFAM" id="SSF52172">
    <property type="entry name" value="CheY-like"/>
    <property type="match status" value="1"/>
</dbReference>
<comment type="caution">
    <text evidence="9">The sequence shown here is derived from an EMBL/GenBank/DDBJ whole genome shotgun (WGS) entry which is preliminary data.</text>
</comment>
<dbReference type="InterPro" id="IPR011006">
    <property type="entry name" value="CheY-like_superfamily"/>
</dbReference>
<dbReference type="InterPro" id="IPR001789">
    <property type="entry name" value="Sig_transdc_resp-reg_receiver"/>
</dbReference>
<feature type="domain" description="Sigma-54 factor interaction" evidence="7">
    <location>
        <begin position="135"/>
        <end position="364"/>
    </location>
</feature>
<dbReference type="InterPro" id="IPR027417">
    <property type="entry name" value="P-loop_NTPase"/>
</dbReference>
<evidence type="ECO:0000256" key="6">
    <source>
        <dbReference type="PROSITE-ProRule" id="PRU00169"/>
    </source>
</evidence>